<accession>A0A6I9QX90</accession>
<proteinExistence type="predicted"/>
<organism evidence="2 3">
    <name type="scientific">Elaeis guineensis var. tenera</name>
    <name type="common">Oil palm</name>
    <dbReference type="NCBI Taxonomy" id="51953"/>
    <lineage>
        <taxon>Eukaryota</taxon>
        <taxon>Viridiplantae</taxon>
        <taxon>Streptophyta</taxon>
        <taxon>Embryophyta</taxon>
        <taxon>Tracheophyta</taxon>
        <taxon>Spermatophyta</taxon>
        <taxon>Magnoliopsida</taxon>
        <taxon>Liliopsida</taxon>
        <taxon>Arecaceae</taxon>
        <taxon>Arecoideae</taxon>
        <taxon>Cocoseae</taxon>
        <taxon>Elaeidinae</taxon>
        <taxon>Elaeis</taxon>
    </lineage>
</organism>
<name>A0A6I9QX90_ELAGV</name>
<gene>
    <name evidence="3" type="primary">LOC105041561</name>
</gene>
<dbReference type="Proteomes" id="UP000504607">
    <property type="component" value="Chromosome 3"/>
</dbReference>
<reference evidence="3" key="1">
    <citation type="submission" date="2025-08" db="UniProtKB">
        <authorList>
            <consortium name="RefSeq"/>
        </authorList>
    </citation>
    <scope>IDENTIFICATION</scope>
</reference>
<dbReference type="InParanoid" id="A0A6I9QX90"/>
<feature type="compositionally biased region" description="Basic and acidic residues" evidence="1">
    <location>
        <begin position="153"/>
        <end position="166"/>
    </location>
</feature>
<protein>
    <submittedName>
        <fullName evidence="3">WAS/WASL-interacting protein family member 3-like</fullName>
    </submittedName>
</protein>
<dbReference type="AlphaFoldDB" id="A0A6I9QX90"/>
<feature type="region of interest" description="Disordered" evidence="1">
    <location>
        <begin position="43"/>
        <end position="78"/>
    </location>
</feature>
<evidence type="ECO:0000256" key="1">
    <source>
        <dbReference type="SAM" id="MobiDB-lite"/>
    </source>
</evidence>
<evidence type="ECO:0000313" key="3">
    <source>
        <dbReference type="RefSeq" id="XP_010916811.1"/>
    </source>
</evidence>
<sequence>MVQGEGGVLGLQIGTRATFSQDPDGGRLKGKATEALALGPRSLASGIAVQPPPPASRSHLQALHTPSVTASRHPDLASDVPIPPPSPVAVQPPPPRLHLWPFGILPSWSHLHAPSVTASAHPSIPISPPPPVPLHGSTSPGLSGLARPPRPAMRQDKTTRSQEVRRSSRPGPPQLVGSTDKFLHFFCFSALPLRPAWCAGPAGRRSAGNNFFFRFSKVGARKKIPPWPLPDPAACAAPKSLLPARFESEKSPVAARRRSIGR</sequence>
<keyword evidence="2" id="KW-1185">Reference proteome</keyword>
<evidence type="ECO:0000313" key="2">
    <source>
        <dbReference type="Proteomes" id="UP000504607"/>
    </source>
</evidence>
<dbReference type="RefSeq" id="XP_010916811.1">
    <property type="nucleotide sequence ID" value="XM_010918509.1"/>
</dbReference>
<feature type="region of interest" description="Disordered" evidence="1">
    <location>
        <begin position="118"/>
        <end position="176"/>
    </location>
</feature>